<evidence type="ECO:0000256" key="1">
    <source>
        <dbReference type="ARBA" id="ARBA00000971"/>
    </source>
</evidence>
<evidence type="ECO:0000256" key="4">
    <source>
        <dbReference type="PROSITE-ProRule" id="PRU00278"/>
    </source>
</evidence>
<dbReference type="PROSITE" id="PS01096">
    <property type="entry name" value="PPIC_PPIASE_1"/>
    <property type="match status" value="1"/>
</dbReference>
<dbReference type="InterPro" id="IPR046357">
    <property type="entry name" value="PPIase_dom_sf"/>
</dbReference>
<dbReference type="Pfam" id="PF00639">
    <property type="entry name" value="Rotamase"/>
    <property type="match status" value="1"/>
</dbReference>
<evidence type="ECO:0000313" key="9">
    <source>
        <dbReference type="EMBL" id="CAD8526850.1"/>
    </source>
</evidence>
<name>A0A6U5DE34_9EUKA</name>
<dbReference type="GO" id="GO:0005634">
    <property type="term" value="C:nucleus"/>
    <property type="evidence" value="ECO:0007669"/>
    <property type="project" value="TreeGrafter"/>
</dbReference>
<gene>
    <name evidence="8" type="ORF">CLEP1334_LOCUS2094</name>
    <name evidence="9" type="ORF">CLEP1334_LOCUS2095</name>
</gene>
<dbReference type="GO" id="GO:0005829">
    <property type="term" value="C:cytosol"/>
    <property type="evidence" value="ECO:0007669"/>
    <property type="project" value="TreeGrafter"/>
</dbReference>
<dbReference type="EMBL" id="HBER01004107">
    <property type="protein sequence ID" value="CAD8526848.1"/>
    <property type="molecule type" value="Transcribed_RNA"/>
</dbReference>
<dbReference type="SUPFAM" id="SSF54534">
    <property type="entry name" value="FKBP-like"/>
    <property type="match status" value="1"/>
</dbReference>
<evidence type="ECO:0000313" key="8">
    <source>
        <dbReference type="EMBL" id="CAD8526848.1"/>
    </source>
</evidence>
<evidence type="ECO:0000256" key="3">
    <source>
        <dbReference type="ARBA" id="ARBA00023235"/>
    </source>
</evidence>
<dbReference type="EC" id="5.2.1.8" evidence="5"/>
<dbReference type="GO" id="GO:0003755">
    <property type="term" value="F:peptidyl-prolyl cis-trans isomerase activity"/>
    <property type="evidence" value="ECO:0007669"/>
    <property type="project" value="UniProtKB-UniRule"/>
</dbReference>
<dbReference type="EMBL" id="HBER01004108">
    <property type="protein sequence ID" value="CAD8526850.1"/>
    <property type="molecule type" value="Transcribed_RNA"/>
</dbReference>
<dbReference type="InterPro" id="IPR000297">
    <property type="entry name" value="PPIase_PpiC"/>
</dbReference>
<comment type="catalytic activity">
    <reaction evidence="1 5">
        <text>[protein]-peptidylproline (omega=180) = [protein]-peptidylproline (omega=0)</text>
        <dbReference type="Rhea" id="RHEA:16237"/>
        <dbReference type="Rhea" id="RHEA-COMP:10747"/>
        <dbReference type="Rhea" id="RHEA-COMP:10748"/>
        <dbReference type="ChEBI" id="CHEBI:83833"/>
        <dbReference type="ChEBI" id="CHEBI:83834"/>
        <dbReference type="EC" id="5.2.1.8"/>
    </reaction>
</comment>
<organism evidence="9">
    <name type="scientific">Calcidiscus leptoporus</name>
    <dbReference type="NCBI Taxonomy" id="127549"/>
    <lineage>
        <taxon>Eukaryota</taxon>
        <taxon>Haptista</taxon>
        <taxon>Haptophyta</taxon>
        <taxon>Prymnesiophyceae</taxon>
        <taxon>Coccolithales</taxon>
        <taxon>Calcidiscaceae</taxon>
        <taxon>Calcidiscus</taxon>
    </lineage>
</organism>
<feature type="domain" description="PpiC" evidence="7">
    <location>
        <begin position="157"/>
        <end position="266"/>
    </location>
</feature>
<accession>A0A6U5DE34</accession>
<protein>
    <recommendedName>
        <fullName evidence="5">Peptidyl-prolyl cis-trans isomerase</fullName>
        <ecNumber evidence="5">5.2.1.8</ecNumber>
    </recommendedName>
</protein>
<dbReference type="AlphaFoldDB" id="A0A6U5DE34"/>
<dbReference type="PANTHER" id="PTHR10657:SF4">
    <property type="entry name" value="PEPTIDYL-PROLYL CIS-TRANS ISOMERASE-RELATED"/>
    <property type="match status" value="1"/>
</dbReference>
<keyword evidence="2 4" id="KW-0697">Rotamase</keyword>
<evidence type="ECO:0000259" key="7">
    <source>
        <dbReference type="PROSITE" id="PS50198"/>
    </source>
</evidence>
<proteinExistence type="predicted"/>
<keyword evidence="3 4" id="KW-0413">Isomerase</keyword>
<feature type="compositionally biased region" description="Basic and acidic residues" evidence="6">
    <location>
        <begin position="1"/>
        <end position="86"/>
    </location>
</feature>
<feature type="region of interest" description="Disordered" evidence="6">
    <location>
        <begin position="111"/>
        <end position="150"/>
    </location>
</feature>
<evidence type="ECO:0000256" key="5">
    <source>
        <dbReference type="RuleBase" id="RU363014"/>
    </source>
</evidence>
<feature type="region of interest" description="Disordered" evidence="6">
    <location>
        <begin position="206"/>
        <end position="227"/>
    </location>
</feature>
<dbReference type="InterPro" id="IPR023058">
    <property type="entry name" value="PPIase_PpiC_CS"/>
</dbReference>
<evidence type="ECO:0000256" key="2">
    <source>
        <dbReference type="ARBA" id="ARBA00023110"/>
    </source>
</evidence>
<feature type="compositionally biased region" description="Basic and acidic residues" evidence="6">
    <location>
        <begin position="206"/>
        <end position="215"/>
    </location>
</feature>
<reference evidence="9" key="1">
    <citation type="submission" date="2021-01" db="EMBL/GenBank/DDBJ databases">
        <authorList>
            <person name="Corre E."/>
            <person name="Pelletier E."/>
            <person name="Niang G."/>
            <person name="Scheremetjew M."/>
            <person name="Finn R."/>
            <person name="Kale V."/>
            <person name="Holt S."/>
            <person name="Cochrane G."/>
            <person name="Meng A."/>
            <person name="Brown T."/>
            <person name="Cohen L."/>
        </authorList>
    </citation>
    <scope>NUCLEOTIDE SEQUENCE</scope>
    <source>
        <strain evidence="9">RCC1130</strain>
    </source>
</reference>
<feature type="region of interest" description="Disordered" evidence="6">
    <location>
        <begin position="1"/>
        <end position="94"/>
    </location>
</feature>
<evidence type="ECO:0000256" key="6">
    <source>
        <dbReference type="SAM" id="MobiDB-lite"/>
    </source>
</evidence>
<dbReference type="InterPro" id="IPR051370">
    <property type="entry name" value="PPIase_Pin1"/>
</dbReference>
<dbReference type="PROSITE" id="PS50198">
    <property type="entry name" value="PPIC_PPIASE_2"/>
    <property type="match status" value="1"/>
</dbReference>
<sequence length="266" mass="31030">MRDDDRWRPDERERERDRDRRERDRRRDDGEYRERRRERDGDYRSDRHEEGERSRDKERERERDRRDGEDDWREEDRRERRDRDGEASASSFIELARLRDELREAEARLHQLKEEVRQEEEEEERERPSAYISDWHAQGPSQGSATSMPARPLGAFSMILIACGDGGPRSVEDGRMRCKKARERILAGSDFNVKQPPKPKEIRRRFADAAKKQSDDQTASKGGDLGEVFSGALPEAVEAAARLLEVGGVSAEVLSEVGMHLLLRTG</sequence>
<dbReference type="PANTHER" id="PTHR10657">
    <property type="entry name" value="PEPTIDYL-PROLYL CIS-TRANS ISOMERASE"/>
    <property type="match status" value="1"/>
</dbReference>
<dbReference type="Gene3D" id="3.10.50.40">
    <property type="match status" value="1"/>
</dbReference>